<keyword evidence="1" id="KW-0004">4Fe-4S</keyword>
<dbReference type="GO" id="GO:0006284">
    <property type="term" value="P:base-excision repair"/>
    <property type="evidence" value="ECO:0007669"/>
    <property type="project" value="InterPro"/>
</dbReference>
<dbReference type="PANTHER" id="PTHR33693">
    <property type="entry name" value="TYPE-5 URACIL-DNA GLYCOSYLASE"/>
    <property type="match status" value="1"/>
</dbReference>
<keyword evidence="5" id="KW-0408">Iron</keyword>
<comment type="caution">
    <text evidence="12">The sequence shown here is derived from an EMBL/GenBank/DDBJ whole genome shotgun (WGS) entry which is preliminary data.</text>
</comment>
<evidence type="ECO:0000256" key="8">
    <source>
        <dbReference type="ARBA" id="ARBA00023779"/>
    </source>
</evidence>
<evidence type="ECO:0000256" key="10">
    <source>
        <dbReference type="SAM" id="MobiDB-lite"/>
    </source>
</evidence>
<dbReference type="Gene3D" id="3.40.470.10">
    <property type="entry name" value="Uracil-DNA glycosylase-like domain"/>
    <property type="match status" value="1"/>
</dbReference>
<evidence type="ECO:0000256" key="7">
    <source>
        <dbReference type="ARBA" id="ARBA00023204"/>
    </source>
</evidence>
<dbReference type="Pfam" id="PF03167">
    <property type="entry name" value="UDG"/>
    <property type="match status" value="1"/>
</dbReference>
<dbReference type="InterPro" id="IPR051536">
    <property type="entry name" value="UDG_Type-4/5"/>
</dbReference>
<dbReference type="SMART" id="SM00986">
    <property type="entry name" value="UDG"/>
    <property type="match status" value="1"/>
</dbReference>
<dbReference type="InterPro" id="IPR005122">
    <property type="entry name" value="Uracil-DNA_glycosylase-like"/>
</dbReference>
<keyword evidence="3" id="KW-0227">DNA damage</keyword>
<evidence type="ECO:0000256" key="9">
    <source>
        <dbReference type="ARBA" id="ARBA00023887"/>
    </source>
</evidence>
<feature type="domain" description="Uracil-DNA glycosylase-like" evidence="11">
    <location>
        <begin position="160"/>
        <end position="332"/>
    </location>
</feature>
<dbReference type="AlphaFoldDB" id="A0A4R2HTE9"/>
<evidence type="ECO:0000256" key="1">
    <source>
        <dbReference type="ARBA" id="ARBA00022485"/>
    </source>
</evidence>
<evidence type="ECO:0000259" key="11">
    <source>
        <dbReference type="SMART" id="SM00986"/>
    </source>
</evidence>
<dbReference type="CDD" id="cd10031">
    <property type="entry name" value="UDG-F5_TTUDGB_like"/>
    <property type="match status" value="1"/>
</dbReference>
<organism evidence="12 13">
    <name type="scientific">Kribbella steppae</name>
    <dbReference type="NCBI Taxonomy" id="2512223"/>
    <lineage>
        <taxon>Bacteria</taxon>
        <taxon>Bacillati</taxon>
        <taxon>Actinomycetota</taxon>
        <taxon>Actinomycetes</taxon>
        <taxon>Propionibacteriales</taxon>
        <taxon>Kribbellaceae</taxon>
        <taxon>Kribbella</taxon>
    </lineage>
</organism>
<accession>A0A4R2HTE9</accession>
<dbReference type="PANTHER" id="PTHR33693:SF3">
    <property type="entry name" value="TYPE-5 URACIL-DNA GLYCOSYLASE"/>
    <property type="match status" value="1"/>
</dbReference>
<dbReference type="EMBL" id="SLWN01000002">
    <property type="protein sequence ID" value="TCO34582.1"/>
    <property type="molecule type" value="Genomic_DNA"/>
</dbReference>
<name>A0A4R2HTE9_9ACTN</name>
<dbReference type="GO" id="GO:0051539">
    <property type="term" value="F:4 iron, 4 sulfur cluster binding"/>
    <property type="evidence" value="ECO:0007669"/>
    <property type="project" value="UniProtKB-KW"/>
</dbReference>
<keyword evidence="2" id="KW-0479">Metal-binding</keyword>
<evidence type="ECO:0000256" key="3">
    <source>
        <dbReference type="ARBA" id="ARBA00022763"/>
    </source>
</evidence>
<evidence type="ECO:0000313" key="13">
    <source>
        <dbReference type="Proteomes" id="UP000294508"/>
    </source>
</evidence>
<feature type="region of interest" description="Disordered" evidence="10">
    <location>
        <begin position="1"/>
        <end position="37"/>
    </location>
</feature>
<feature type="compositionally biased region" description="Basic and acidic residues" evidence="10">
    <location>
        <begin position="17"/>
        <end position="30"/>
    </location>
</feature>
<dbReference type="Proteomes" id="UP000294508">
    <property type="component" value="Unassembled WGS sequence"/>
</dbReference>
<evidence type="ECO:0000256" key="5">
    <source>
        <dbReference type="ARBA" id="ARBA00023004"/>
    </source>
</evidence>
<evidence type="ECO:0000256" key="4">
    <source>
        <dbReference type="ARBA" id="ARBA00022801"/>
    </source>
</evidence>
<keyword evidence="4" id="KW-0378">Hydrolase</keyword>
<reference evidence="12 13" key="1">
    <citation type="journal article" date="2015" name="Stand. Genomic Sci.">
        <title>Genomic Encyclopedia of Bacterial and Archaeal Type Strains, Phase III: the genomes of soil and plant-associated and newly described type strains.</title>
        <authorList>
            <person name="Whitman W.B."/>
            <person name="Woyke T."/>
            <person name="Klenk H.P."/>
            <person name="Zhou Y."/>
            <person name="Lilburn T.G."/>
            <person name="Beck B.J."/>
            <person name="De Vos P."/>
            <person name="Vandamme P."/>
            <person name="Eisen J.A."/>
            <person name="Garrity G."/>
            <person name="Hugenholtz P."/>
            <person name="Kyrpides N.C."/>
        </authorList>
    </citation>
    <scope>NUCLEOTIDE SEQUENCE [LARGE SCALE GENOMIC DNA]</scope>
    <source>
        <strain evidence="12 13">VKM Ac-2572</strain>
    </source>
</reference>
<dbReference type="SMART" id="SM00987">
    <property type="entry name" value="UreE_C"/>
    <property type="match status" value="1"/>
</dbReference>
<dbReference type="SUPFAM" id="SSF52141">
    <property type="entry name" value="Uracil-DNA glycosylase-like"/>
    <property type="match status" value="1"/>
</dbReference>
<dbReference type="InterPro" id="IPR036895">
    <property type="entry name" value="Uracil-DNA_glycosylase-like_sf"/>
</dbReference>
<evidence type="ECO:0000313" key="12">
    <source>
        <dbReference type="EMBL" id="TCO34582.1"/>
    </source>
</evidence>
<dbReference type="GO" id="GO:0046872">
    <property type="term" value="F:metal ion binding"/>
    <property type="evidence" value="ECO:0007669"/>
    <property type="project" value="UniProtKB-KW"/>
</dbReference>
<keyword evidence="7" id="KW-0234">DNA repair</keyword>
<keyword evidence="13" id="KW-1185">Reference proteome</keyword>
<evidence type="ECO:0000256" key="6">
    <source>
        <dbReference type="ARBA" id="ARBA00023014"/>
    </source>
</evidence>
<proteinExistence type="inferred from homology"/>
<evidence type="ECO:0000256" key="2">
    <source>
        <dbReference type="ARBA" id="ARBA00022723"/>
    </source>
</evidence>
<protein>
    <recommendedName>
        <fullName evidence="9">Type-5 uracil-DNA glycosylase</fullName>
    </recommendedName>
</protein>
<gene>
    <name evidence="12" type="ORF">EV652_102649</name>
</gene>
<dbReference type="GO" id="GO:0033958">
    <property type="term" value="F:DNA-deoxyinosine glycosylase activity"/>
    <property type="evidence" value="ECO:0007669"/>
    <property type="project" value="InterPro"/>
</dbReference>
<dbReference type="InterPro" id="IPR044147">
    <property type="entry name" value="UdgB-like"/>
</dbReference>
<keyword evidence="6" id="KW-0411">Iron-sulfur</keyword>
<comment type="similarity">
    <text evidence="8">Belongs to the uracil-DNA glycosylase (UDG) superfamily. Type 5 (UDGb) family.</text>
</comment>
<sequence length="342" mass="37312">MRADREFGEAFELPPLGRREPLGRRRREGDGGLMSSRDQRFDQVLAQLLDPTRCRRNDSYDAHLSSLRGMKLPHPLTGELFESPVPPGSGWPEDPAVRRTPVARSAAEVVELAETGELAELEARVSVCRACSRLVEWREEVALGKRKSFADQPYWGRPIAGWGAAEPRILIAGLAPAAHGGNRTGRVFTGDRSGDWLFAALHRVGLANQPTSEHAGDGLQLTATRMIAAVRCAPPANKPTTEERDTCAPWFRRELQLALPTTRAIVCLGKFGYDALLNALASVGAAVPRPRPKFGHAVEHRIGDLTVLGCFHPSQQNTFTGKLTAPMLDAVLTRAKSLADLP</sequence>
<dbReference type="GO" id="GO:0004844">
    <property type="term" value="F:uracil DNA N-glycosylase activity"/>
    <property type="evidence" value="ECO:0007669"/>
    <property type="project" value="InterPro"/>
</dbReference>